<evidence type="ECO:0000313" key="1">
    <source>
        <dbReference type="EMBL" id="KAF2139820.1"/>
    </source>
</evidence>
<sequence>MGWTRRSRCLVPALGLAKSGAWAEVDWWLVRKWAGPGRDARQRFLLLSSLFLWVGRGRGCLARSFRGRARGACHSLRAHTS</sequence>
<protein>
    <submittedName>
        <fullName evidence="1">Uncharacterized protein</fullName>
    </submittedName>
</protein>
<keyword evidence="2" id="KW-1185">Reference proteome</keyword>
<dbReference type="EMBL" id="ML995491">
    <property type="protein sequence ID" value="KAF2139820.1"/>
    <property type="molecule type" value="Genomic_DNA"/>
</dbReference>
<dbReference type="RefSeq" id="XP_033395533.1">
    <property type="nucleotide sequence ID" value="XM_033546854.1"/>
</dbReference>
<dbReference type="GeneID" id="54304361"/>
<reference evidence="1" key="1">
    <citation type="journal article" date="2020" name="Stud. Mycol.">
        <title>101 Dothideomycetes genomes: a test case for predicting lifestyles and emergence of pathogens.</title>
        <authorList>
            <person name="Haridas S."/>
            <person name="Albert R."/>
            <person name="Binder M."/>
            <person name="Bloem J."/>
            <person name="Labutti K."/>
            <person name="Salamov A."/>
            <person name="Andreopoulos B."/>
            <person name="Baker S."/>
            <person name="Barry K."/>
            <person name="Bills G."/>
            <person name="Bluhm B."/>
            <person name="Cannon C."/>
            <person name="Castanera R."/>
            <person name="Culley D."/>
            <person name="Daum C."/>
            <person name="Ezra D."/>
            <person name="Gonzalez J."/>
            <person name="Henrissat B."/>
            <person name="Kuo A."/>
            <person name="Liang C."/>
            <person name="Lipzen A."/>
            <person name="Lutzoni F."/>
            <person name="Magnuson J."/>
            <person name="Mondo S."/>
            <person name="Nolan M."/>
            <person name="Ohm R."/>
            <person name="Pangilinan J."/>
            <person name="Park H.-J."/>
            <person name="Ramirez L."/>
            <person name="Alfaro M."/>
            <person name="Sun H."/>
            <person name="Tritt A."/>
            <person name="Yoshinaga Y."/>
            <person name="Zwiers L.-H."/>
            <person name="Turgeon B."/>
            <person name="Goodwin S."/>
            <person name="Spatafora J."/>
            <person name="Crous P."/>
            <person name="Grigoriev I."/>
        </authorList>
    </citation>
    <scope>NUCLEOTIDE SEQUENCE</scope>
    <source>
        <strain evidence="1">CBS 121167</strain>
    </source>
</reference>
<dbReference type="AlphaFoldDB" id="A0A6A6B724"/>
<organism evidence="1 2">
    <name type="scientific">Aplosporella prunicola CBS 121167</name>
    <dbReference type="NCBI Taxonomy" id="1176127"/>
    <lineage>
        <taxon>Eukaryota</taxon>
        <taxon>Fungi</taxon>
        <taxon>Dikarya</taxon>
        <taxon>Ascomycota</taxon>
        <taxon>Pezizomycotina</taxon>
        <taxon>Dothideomycetes</taxon>
        <taxon>Dothideomycetes incertae sedis</taxon>
        <taxon>Botryosphaeriales</taxon>
        <taxon>Aplosporellaceae</taxon>
        <taxon>Aplosporella</taxon>
    </lineage>
</organism>
<gene>
    <name evidence="1" type="ORF">K452DRAFT_56465</name>
</gene>
<name>A0A6A6B724_9PEZI</name>
<dbReference type="Proteomes" id="UP000799438">
    <property type="component" value="Unassembled WGS sequence"/>
</dbReference>
<accession>A0A6A6B724</accession>
<evidence type="ECO:0000313" key="2">
    <source>
        <dbReference type="Proteomes" id="UP000799438"/>
    </source>
</evidence>
<proteinExistence type="predicted"/>